<comment type="cofactor">
    <cofactor evidence="8">
        <name>Mn(2+)</name>
        <dbReference type="ChEBI" id="CHEBI:29035"/>
    </cofactor>
    <cofactor evidence="8">
        <name>Fe(2+)</name>
        <dbReference type="ChEBI" id="CHEBI:29033"/>
    </cofactor>
    <text evidence="8">Binds 1 Mn(2+) or Fe(2+) ion per subunit.</text>
</comment>
<keyword evidence="5" id="KW-0238">DNA-binding</keyword>
<evidence type="ECO:0000256" key="6">
    <source>
        <dbReference type="ARBA" id="ARBA00023163"/>
    </source>
</evidence>
<keyword evidence="7" id="KW-0479">Metal-binding</keyword>
<dbReference type="PANTHER" id="PTHR33202:SF6">
    <property type="entry name" value="ZINC UPTAKE REGULATION PROTEIN"/>
    <property type="match status" value="1"/>
</dbReference>
<dbReference type="InterPro" id="IPR002481">
    <property type="entry name" value="FUR"/>
</dbReference>
<gene>
    <name evidence="9" type="ORF">JCM19231_658</name>
</gene>
<keyword evidence="8" id="KW-0408">Iron</keyword>
<reference evidence="9 10" key="1">
    <citation type="submission" date="2015-01" db="EMBL/GenBank/DDBJ databases">
        <title>Vibrio sp. C1 JCM 19231 whole genome shotgun sequence.</title>
        <authorList>
            <person name="Sawabe T."/>
            <person name="Meirelles P."/>
            <person name="Feng G."/>
            <person name="Sayaka M."/>
            <person name="Hattori M."/>
            <person name="Ohkuma M."/>
        </authorList>
    </citation>
    <scope>NUCLEOTIDE SEQUENCE [LARGE SCALE GENOMIC DNA]</scope>
    <source>
        <strain evidence="10">JCM 19231</strain>
    </source>
</reference>
<dbReference type="GO" id="GO:0005829">
    <property type="term" value="C:cytosol"/>
    <property type="evidence" value="ECO:0007669"/>
    <property type="project" value="TreeGrafter"/>
</dbReference>
<dbReference type="GO" id="GO:1900376">
    <property type="term" value="P:regulation of secondary metabolite biosynthetic process"/>
    <property type="evidence" value="ECO:0007669"/>
    <property type="project" value="TreeGrafter"/>
</dbReference>
<protein>
    <submittedName>
        <fullName evidence="9">Zinc uptake regulation protein zur</fullName>
    </submittedName>
</protein>
<feature type="binding site" evidence="8">
    <location>
        <position position="101"/>
    </location>
    <ligand>
        <name>Fe cation</name>
        <dbReference type="ChEBI" id="CHEBI:24875"/>
    </ligand>
</feature>
<dbReference type="SUPFAM" id="SSF46785">
    <property type="entry name" value="Winged helix' DNA-binding domain"/>
    <property type="match status" value="1"/>
</dbReference>
<dbReference type="EMBL" id="BBRZ01000032">
    <property type="protein sequence ID" value="GAM56547.1"/>
    <property type="molecule type" value="Genomic_DNA"/>
</dbReference>
<dbReference type="Gene3D" id="3.30.1490.190">
    <property type="match status" value="1"/>
</dbReference>
<name>A0A0B8NW82_9VIBR</name>
<dbReference type="GO" id="GO:0003700">
    <property type="term" value="F:DNA-binding transcription factor activity"/>
    <property type="evidence" value="ECO:0007669"/>
    <property type="project" value="InterPro"/>
</dbReference>
<evidence type="ECO:0000313" key="10">
    <source>
        <dbReference type="Proteomes" id="UP000031671"/>
    </source>
</evidence>
<dbReference type="Pfam" id="PF01475">
    <property type="entry name" value="FUR"/>
    <property type="match status" value="1"/>
</dbReference>
<accession>A0A0B8NW82</accession>
<comment type="cofactor">
    <cofactor evidence="7">
        <name>Zn(2+)</name>
        <dbReference type="ChEBI" id="CHEBI:29105"/>
    </cofactor>
    <text evidence="7">Binds 1 zinc ion per subunit.</text>
</comment>
<sequence>MQEPQTTPETILEHATAKVKQNGGQLTDKRKKILLCMTSSDKALSAYEVADLYKEQYGENMSAMSVYRILDFLQEQDLVHRLQIANKYISCMHITCCHSHDTAQFLICSSCFKVKEVSINADLVNELKRNVTDAGFVFASDQLEVNCLCEECRDKEK</sequence>
<proteinExistence type="inferred from homology"/>
<keyword evidence="6" id="KW-0804">Transcription</keyword>
<dbReference type="GO" id="GO:0045892">
    <property type="term" value="P:negative regulation of DNA-templated transcription"/>
    <property type="evidence" value="ECO:0007669"/>
    <property type="project" value="TreeGrafter"/>
</dbReference>
<dbReference type="InterPro" id="IPR043135">
    <property type="entry name" value="Fur_C"/>
</dbReference>
<feature type="binding site" evidence="7">
    <location>
        <position position="108"/>
    </location>
    <ligand>
        <name>Zn(2+)</name>
        <dbReference type="ChEBI" id="CHEBI:29105"/>
    </ligand>
</feature>
<comment type="caution">
    <text evidence="9">The sequence shown here is derived from an EMBL/GenBank/DDBJ whole genome shotgun (WGS) entry which is preliminary data.</text>
</comment>
<dbReference type="InterPro" id="IPR036390">
    <property type="entry name" value="WH_DNA-bd_sf"/>
</dbReference>
<dbReference type="InterPro" id="IPR036388">
    <property type="entry name" value="WH-like_DNA-bd_sf"/>
</dbReference>
<keyword evidence="3 7" id="KW-0862">Zinc</keyword>
<dbReference type="PANTHER" id="PTHR33202">
    <property type="entry name" value="ZINC UPTAKE REGULATION PROTEIN"/>
    <property type="match status" value="1"/>
</dbReference>
<feature type="binding site" evidence="7">
    <location>
        <position position="152"/>
    </location>
    <ligand>
        <name>Zn(2+)</name>
        <dbReference type="ChEBI" id="CHEBI:29105"/>
    </ligand>
</feature>
<evidence type="ECO:0000256" key="3">
    <source>
        <dbReference type="ARBA" id="ARBA00022833"/>
    </source>
</evidence>
<dbReference type="Gene3D" id="1.10.10.10">
    <property type="entry name" value="Winged helix-like DNA-binding domain superfamily/Winged helix DNA-binding domain"/>
    <property type="match status" value="1"/>
</dbReference>
<reference evidence="9 10" key="2">
    <citation type="submission" date="2015-01" db="EMBL/GenBank/DDBJ databases">
        <authorList>
            <consortium name="NBRP consortium"/>
            <person name="Sawabe T."/>
            <person name="Meirelles P."/>
            <person name="Feng G."/>
            <person name="Sayaka M."/>
            <person name="Hattori M."/>
            <person name="Ohkuma M."/>
        </authorList>
    </citation>
    <scope>NUCLEOTIDE SEQUENCE [LARGE SCALE GENOMIC DNA]</scope>
    <source>
        <strain evidence="10">JCM 19231</strain>
    </source>
</reference>
<evidence type="ECO:0000256" key="5">
    <source>
        <dbReference type="ARBA" id="ARBA00023125"/>
    </source>
</evidence>
<feature type="binding site" evidence="7">
    <location>
        <position position="149"/>
    </location>
    <ligand>
        <name>Zn(2+)</name>
        <dbReference type="ChEBI" id="CHEBI:29105"/>
    </ligand>
</feature>
<evidence type="ECO:0000256" key="1">
    <source>
        <dbReference type="ARBA" id="ARBA00007957"/>
    </source>
</evidence>
<feature type="binding site" evidence="7">
    <location>
        <position position="111"/>
    </location>
    <ligand>
        <name>Zn(2+)</name>
        <dbReference type="ChEBI" id="CHEBI:29105"/>
    </ligand>
</feature>
<organism evidence="9 10">
    <name type="scientific">Vibrio ishigakensis</name>
    <dbReference type="NCBI Taxonomy" id="1481914"/>
    <lineage>
        <taxon>Bacteria</taxon>
        <taxon>Pseudomonadati</taxon>
        <taxon>Pseudomonadota</taxon>
        <taxon>Gammaproteobacteria</taxon>
        <taxon>Vibrionales</taxon>
        <taxon>Vibrionaceae</taxon>
        <taxon>Vibrio</taxon>
    </lineage>
</organism>
<evidence type="ECO:0000313" key="9">
    <source>
        <dbReference type="EMBL" id="GAM56547.1"/>
    </source>
</evidence>
<evidence type="ECO:0000256" key="8">
    <source>
        <dbReference type="PIRSR" id="PIRSR602481-2"/>
    </source>
</evidence>
<dbReference type="GO" id="GO:0000976">
    <property type="term" value="F:transcription cis-regulatory region binding"/>
    <property type="evidence" value="ECO:0007669"/>
    <property type="project" value="TreeGrafter"/>
</dbReference>
<keyword evidence="2" id="KW-0678">Repressor</keyword>
<evidence type="ECO:0000256" key="7">
    <source>
        <dbReference type="PIRSR" id="PIRSR602481-1"/>
    </source>
</evidence>
<dbReference type="Proteomes" id="UP000031671">
    <property type="component" value="Unassembled WGS sequence"/>
</dbReference>
<evidence type="ECO:0000256" key="4">
    <source>
        <dbReference type="ARBA" id="ARBA00023015"/>
    </source>
</evidence>
<dbReference type="GO" id="GO:0008270">
    <property type="term" value="F:zinc ion binding"/>
    <property type="evidence" value="ECO:0007669"/>
    <property type="project" value="TreeGrafter"/>
</dbReference>
<keyword evidence="10" id="KW-1185">Reference proteome</keyword>
<evidence type="ECO:0000256" key="2">
    <source>
        <dbReference type="ARBA" id="ARBA00022491"/>
    </source>
</evidence>
<dbReference type="AlphaFoldDB" id="A0A0B8NW82"/>
<dbReference type="RefSeq" id="WP_261836340.1">
    <property type="nucleotide sequence ID" value="NZ_AP024882.1"/>
</dbReference>
<comment type="similarity">
    <text evidence="1">Belongs to the Fur family.</text>
</comment>
<keyword evidence="4" id="KW-0805">Transcription regulation</keyword>